<evidence type="ECO:0008006" key="4">
    <source>
        <dbReference type="Google" id="ProtNLM"/>
    </source>
</evidence>
<keyword evidence="3" id="KW-1185">Reference proteome</keyword>
<evidence type="ECO:0000313" key="2">
    <source>
        <dbReference type="EMBL" id="QGY79704.1"/>
    </source>
</evidence>
<gene>
    <name evidence="2" type="ORF">EUU25_03190</name>
</gene>
<name>A0A6I6L554_9SPHN</name>
<feature type="chain" id="PRO_5026225895" description="DUF4105 domain-containing protein" evidence="1">
    <location>
        <begin position="23"/>
        <end position="169"/>
    </location>
</feature>
<feature type="signal peptide" evidence="1">
    <location>
        <begin position="1"/>
        <end position="22"/>
    </location>
</feature>
<dbReference type="OrthoDB" id="7424408at2"/>
<dbReference type="Proteomes" id="UP000428803">
    <property type="component" value="Chromosome"/>
</dbReference>
<sequence>MFRIFPLLFLLFVSLVPVAAKAEVVATFYSHDFGDHFPHAFVKLKGKVDSTGEQVDTNYGFTAVSVSPAILMGSVKGMIETKGDKYIASSNPHFSLRLSDAEYAKLMALVEKWRSMPGKSYSLNSRNCVHFAMEAAALLGLNVNRKSKYFKKPKSFILEMMKLNPGLKL</sequence>
<dbReference type="KEGG" id="slaa:EUU25_03190"/>
<evidence type="ECO:0000256" key="1">
    <source>
        <dbReference type="SAM" id="SignalP"/>
    </source>
</evidence>
<dbReference type="EMBL" id="CP035733">
    <property type="protein sequence ID" value="QGY79704.1"/>
    <property type="molecule type" value="Genomic_DNA"/>
</dbReference>
<dbReference type="AlphaFoldDB" id="A0A6I6L554"/>
<evidence type="ECO:0000313" key="3">
    <source>
        <dbReference type="Proteomes" id="UP000428803"/>
    </source>
</evidence>
<reference evidence="3" key="1">
    <citation type="submission" date="2019-01" db="EMBL/GenBank/DDBJ databases">
        <title>Sphingorhabdus lacus sp.nov., isolated from an oligotrophic freshwater lake.</title>
        <authorList>
            <person name="Park M."/>
        </authorList>
    </citation>
    <scope>NUCLEOTIDE SEQUENCE [LARGE SCALE GENOMIC DNA]</scope>
    <source>
        <strain evidence="3">IMCC1753</strain>
    </source>
</reference>
<keyword evidence="1" id="KW-0732">Signal</keyword>
<organism evidence="2 3">
    <name type="scientific">Sphingorhabdus lacus</name>
    <dbReference type="NCBI Taxonomy" id="392610"/>
    <lineage>
        <taxon>Bacteria</taxon>
        <taxon>Pseudomonadati</taxon>
        <taxon>Pseudomonadota</taxon>
        <taxon>Alphaproteobacteria</taxon>
        <taxon>Sphingomonadales</taxon>
        <taxon>Sphingomonadaceae</taxon>
        <taxon>Sphingorhabdus</taxon>
    </lineage>
</organism>
<accession>A0A6I6L554</accession>
<protein>
    <recommendedName>
        <fullName evidence="4">DUF4105 domain-containing protein</fullName>
    </recommendedName>
</protein>
<proteinExistence type="predicted"/>
<dbReference type="RefSeq" id="WP_158898221.1">
    <property type="nucleotide sequence ID" value="NZ_CP035733.1"/>
</dbReference>